<dbReference type="InterPro" id="IPR016535">
    <property type="entry name" value="RFamide_neuropeptide_ACEP-1"/>
</dbReference>
<organism evidence="2">
    <name type="scientific">Lissachatina fulica</name>
    <name type="common">Giant African land snail</name>
    <name type="synonym">Achatina fulica</name>
    <dbReference type="NCBI Taxonomy" id="2315439"/>
    <lineage>
        <taxon>Eukaryota</taxon>
        <taxon>Metazoa</taxon>
        <taxon>Spiralia</taxon>
        <taxon>Lophotrochozoa</taxon>
        <taxon>Mollusca</taxon>
        <taxon>Gastropoda</taxon>
        <taxon>Heterobranchia</taxon>
        <taxon>Euthyneura</taxon>
        <taxon>Panpulmonata</taxon>
        <taxon>Eupulmonata</taxon>
        <taxon>Stylommatophora</taxon>
        <taxon>Helicina</taxon>
        <taxon>Achatinoidea</taxon>
        <taxon>Achatinidae</taxon>
        <taxon>Lissachatina</taxon>
    </lineage>
</organism>
<accession>Q9UAJ0</accession>
<dbReference type="EMBL" id="AB019526">
    <property type="protein sequence ID" value="BAA76406.1"/>
    <property type="molecule type" value="mRNA"/>
</dbReference>
<reference evidence="2" key="1">
    <citation type="journal article" date="1999" name="Peptides">
        <title>Characterization of cDNA and expression of mRNA encoding an Achatina cardioexcitatory RFamide peptide.</title>
        <authorList>
            <person name="Satake H."/>
            <person name="Takuwa K."/>
            <person name="Minakata H."/>
        </authorList>
    </citation>
    <scope>NUCLEOTIDE SEQUENCE</scope>
</reference>
<protein>
    <submittedName>
        <fullName evidence="2">Cardio-excitory peptide-1</fullName>
    </submittedName>
</protein>
<gene>
    <name evidence="2" type="primary">ACEP-1</name>
</gene>
<sequence length="111" mass="12160">MKTTQMMMMLCCLMACILSAISSGQSWRPQGRFGKRLSQGRLEDDSAAADFGLSRIHEIPIEAFFSKRDIGQLKSKPRLCSLSGVQGYPLCGMVVSSSTGQNDDLSSLFDM</sequence>
<keyword evidence="1" id="KW-0732">Signal</keyword>
<proteinExistence type="evidence at transcript level"/>
<feature type="signal peptide" evidence="1">
    <location>
        <begin position="1"/>
        <end position="24"/>
    </location>
</feature>
<dbReference type="AlphaFoldDB" id="Q9UAJ0"/>
<feature type="chain" id="PRO_5004334049" evidence="1">
    <location>
        <begin position="25"/>
        <end position="111"/>
    </location>
</feature>
<evidence type="ECO:0000313" key="2">
    <source>
        <dbReference type="EMBL" id="BAA76406.1"/>
    </source>
</evidence>
<evidence type="ECO:0000256" key="1">
    <source>
        <dbReference type="SAM" id="SignalP"/>
    </source>
</evidence>
<name>Q9UAJ0_LISFU</name>
<dbReference type="PIRSF" id="PIRSF008109">
    <property type="entry name" value="RFamide_neuropeptide_ACEP-1"/>
    <property type="match status" value="1"/>
</dbReference>